<dbReference type="SMART" id="SM00900">
    <property type="entry name" value="FMN_bind"/>
    <property type="match status" value="1"/>
</dbReference>
<proteinExistence type="predicted"/>
<dbReference type="Proteomes" id="UP000189681">
    <property type="component" value="Unassembled WGS sequence"/>
</dbReference>
<evidence type="ECO:0000256" key="6">
    <source>
        <dbReference type="SAM" id="Phobius"/>
    </source>
</evidence>
<reference evidence="8 9" key="1">
    <citation type="journal article" date="2017" name="Water Res.">
        <title>Discovery and metagenomic analysis of an anammox bacterial enrichment related to Candidatus "Brocadia caroliniensis" in a full-scale glycerol-fed nitritation-denitritation separate centrate treatment process.</title>
        <authorList>
            <person name="Park H."/>
            <person name="Brotto A.C."/>
            <person name="van Loosdrecht M.C."/>
            <person name="Chandran K."/>
        </authorList>
    </citation>
    <scope>NUCLEOTIDE SEQUENCE [LARGE SCALE GENOMIC DNA]</scope>
    <source>
        <strain evidence="8">26THWARD</strain>
    </source>
</reference>
<dbReference type="GO" id="GO:0010181">
    <property type="term" value="F:FMN binding"/>
    <property type="evidence" value="ECO:0007669"/>
    <property type="project" value="InterPro"/>
</dbReference>
<accession>A0A1V4AX33</accession>
<dbReference type="InterPro" id="IPR007329">
    <property type="entry name" value="FMN-bd"/>
</dbReference>
<keyword evidence="4" id="KW-0288">FMN</keyword>
<evidence type="ECO:0000256" key="5">
    <source>
        <dbReference type="ARBA" id="ARBA00022982"/>
    </source>
</evidence>
<dbReference type="STRING" id="1004156.AYP45_01935"/>
<dbReference type="EMBL" id="AYTS01000019">
    <property type="protein sequence ID" value="OOP57697.1"/>
    <property type="molecule type" value="Genomic_DNA"/>
</dbReference>
<dbReference type="GO" id="GO:0009055">
    <property type="term" value="F:electron transfer activity"/>
    <property type="evidence" value="ECO:0007669"/>
    <property type="project" value="InterPro"/>
</dbReference>
<gene>
    <name evidence="8" type="ORF">AYP45_01935</name>
</gene>
<keyword evidence="6" id="KW-1133">Transmembrane helix</keyword>
<dbReference type="GO" id="GO:0022900">
    <property type="term" value="P:electron transport chain"/>
    <property type="evidence" value="ECO:0007669"/>
    <property type="project" value="InterPro"/>
</dbReference>
<evidence type="ECO:0000313" key="8">
    <source>
        <dbReference type="EMBL" id="OOP57697.1"/>
    </source>
</evidence>
<dbReference type="InterPro" id="IPR010209">
    <property type="entry name" value="Ion_transpt_RnfG/RsxG"/>
</dbReference>
<dbReference type="PANTHER" id="PTHR36118">
    <property type="entry name" value="ION-TRANSLOCATING OXIDOREDUCTASE COMPLEX SUBUNIT G"/>
    <property type="match status" value="1"/>
</dbReference>
<evidence type="ECO:0000256" key="3">
    <source>
        <dbReference type="ARBA" id="ARBA00022630"/>
    </source>
</evidence>
<dbReference type="AlphaFoldDB" id="A0A1V4AX33"/>
<evidence type="ECO:0000259" key="7">
    <source>
        <dbReference type="SMART" id="SM00900"/>
    </source>
</evidence>
<keyword evidence="6" id="KW-0812">Transmembrane</keyword>
<comment type="caution">
    <text evidence="8">The sequence shown here is derived from an EMBL/GenBank/DDBJ whole genome shotgun (WGS) entry which is preliminary data.</text>
</comment>
<keyword evidence="1" id="KW-0813">Transport</keyword>
<evidence type="ECO:0000313" key="9">
    <source>
        <dbReference type="Proteomes" id="UP000189681"/>
    </source>
</evidence>
<evidence type="ECO:0000256" key="1">
    <source>
        <dbReference type="ARBA" id="ARBA00022448"/>
    </source>
</evidence>
<evidence type="ECO:0000256" key="2">
    <source>
        <dbReference type="ARBA" id="ARBA00022553"/>
    </source>
</evidence>
<dbReference type="Pfam" id="PF04205">
    <property type="entry name" value="FMN_bind"/>
    <property type="match status" value="1"/>
</dbReference>
<keyword evidence="2" id="KW-0597">Phosphoprotein</keyword>
<organism evidence="8 9">
    <name type="scientific">Candidatus Brocadia carolinensis</name>
    <dbReference type="NCBI Taxonomy" id="1004156"/>
    <lineage>
        <taxon>Bacteria</taxon>
        <taxon>Pseudomonadati</taxon>
        <taxon>Planctomycetota</taxon>
        <taxon>Candidatus Brocadiia</taxon>
        <taxon>Candidatus Brocadiales</taxon>
        <taxon>Candidatus Brocadiaceae</taxon>
        <taxon>Candidatus Brocadia</taxon>
    </lineage>
</organism>
<keyword evidence="3" id="KW-0285">Flavoprotein</keyword>
<protein>
    <recommendedName>
        <fullName evidence="7">FMN-binding domain-containing protein</fullName>
    </recommendedName>
</protein>
<feature type="transmembrane region" description="Helical" evidence="6">
    <location>
        <begin position="12"/>
        <end position="35"/>
    </location>
</feature>
<name>A0A1V4AX33_9BACT</name>
<feature type="domain" description="FMN-binding" evidence="7">
    <location>
        <begin position="141"/>
        <end position="235"/>
    </location>
</feature>
<keyword evidence="6" id="KW-0472">Membrane</keyword>
<dbReference type="PANTHER" id="PTHR36118:SF1">
    <property type="entry name" value="ION-TRANSLOCATING OXIDOREDUCTASE COMPLEX SUBUNIT G"/>
    <property type="match status" value="1"/>
</dbReference>
<sequence length="244" mass="27573">MRTYREELKTIIYRVASILLITFLPCAGLLVVYVFTAPKIAEYYDIKEKRAVLDIFNIPYRIRERSVAGFTFKSFDKKDIRDVFRENITVEEPKVAWEVQPAGTQTAEGTLKGKSGKKLYKYMKDGALQGIGFVESKMGYGYNKSSTISLFICVEPDLETLKGIEVLDHSETPGLGGRITEESFKRQFIGKKVKPKILVVRGKKAEGVNEVDAITGATNTSRGIEEFLNDAMKEFWEGQGNITW</sequence>
<dbReference type="GO" id="GO:0005886">
    <property type="term" value="C:plasma membrane"/>
    <property type="evidence" value="ECO:0007669"/>
    <property type="project" value="InterPro"/>
</dbReference>
<keyword evidence="5" id="KW-0249">Electron transport</keyword>
<evidence type="ECO:0000256" key="4">
    <source>
        <dbReference type="ARBA" id="ARBA00022643"/>
    </source>
</evidence>